<reference evidence="4" key="1">
    <citation type="journal article" date="2019" name="Int. J. Syst. Evol. Microbiol.">
        <title>The Global Catalogue of Microorganisms (GCM) 10K type strain sequencing project: providing services to taxonomists for standard genome sequencing and annotation.</title>
        <authorList>
            <consortium name="The Broad Institute Genomics Platform"/>
            <consortium name="The Broad Institute Genome Sequencing Center for Infectious Disease"/>
            <person name="Wu L."/>
            <person name="Ma J."/>
        </authorList>
    </citation>
    <scope>NUCLEOTIDE SEQUENCE [LARGE SCALE GENOMIC DNA]</scope>
    <source>
        <strain evidence="4">KCTC 22814</strain>
    </source>
</reference>
<dbReference type="RefSeq" id="WP_320185304.1">
    <property type="nucleotide sequence ID" value="NZ_CP138332.1"/>
</dbReference>
<keyword evidence="2" id="KW-0732">Signal</keyword>
<comment type="caution">
    <text evidence="3">The sequence shown here is derived from an EMBL/GenBank/DDBJ whole genome shotgun (WGS) entry which is preliminary data.</text>
</comment>
<dbReference type="EMBL" id="JBHUPB010000009">
    <property type="protein sequence ID" value="MFD2968639.1"/>
    <property type="molecule type" value="Genomic_DNA"/>
</dbReference>
<evidence type="ECO:0000256" key="2">
    <source>
        <dbReference type="SAM" id="SignalP"/>
    </source>
</evidence>
<protein>
    <submittedName>
        <fullName evidence="3">Uncharacterized protein</fullName>
    </submittedName>
</protein>
<organism evidence="3 4">
    <name type="scientific">Sphingobacterium bambusae</name>
    <dbReference type="NCBI Taxonomy" id="662858"/>
    <lineage>
        <taxon>Bacteria</taxon>
        <taxon>Pseudomonadati</taxon>
        <taxon>Bacteroidota</taxon>
        <taxon>Sphingobacteriia</taxon>
        <taxon>Sphingobacteriales</taxon>
        <taxon>Sphingobacteriaceae</taxon>
        <taxon>Sphingobacterium</taxon>
    </lineage>
</organism>
<dbReference type="Proteomes" id="UP001597525">
    <property type="component" value="Unassembled WGS sequence"/>
</dbReference>
<evidence type="ECO:0000313" key="4">
    <source>
        <dbReference type="Proteomes" id="UP001597525"/>
    </source>
</evidence>
<gene>
    <name evidence="3" type="ORF">ACFS7Y_14660</name>
</gene>
<feature type="chain" id="PRO_5046598263" evidence="2">
    <location>
        <begin position="20"/>
        <end position="79"/>
    </location>
</feature>
<evidence type="ECO:0000256" key="1">
    <source>
        <dbReference type="SAM" id="MobiDB-lite"/>
    </source>
</evidence>
<accession>A0ABW6BK39</accession>
<proteinExistence type="predicted"/>
<evidence type="ECO:0000313" key="3">
    <source>
        <dbReference type="EMBL" id="MFD2968639.1"/>
    </source>
</evidence>
<keyword evidence="4" id="KW-1185">Reference proteome</keyword>
<sequence length="79" mass="8515">MKKCTFVLFASLPILLWSCGGGNSDSKAADSVETTPGPVSEMDKSRYNLNSTDEPLYGTTDTLKQDSLQKADSLKKANP</sequence>
<feature type="region of interest" description="Disordered" evidence="1">
    <location>
        <begin position="22"/>
        <end position="79"/>
    </location>
</feature>
<feature type="compositionally biased region" description="Basic and acidic residues" evidence="1">
    <location>
        <begin position="63"/>
        <end position="79"/>
    </location>
</feature>
<name>A0ABW6BK39_9SPHI</name>
<feature type="compositionally biased region" description="Polar residues" evidence="1">
    <location>
        <begin position="47"/>
        <end position="62"/>
    </location>
</feature>
<feature type="signal peptide" evidence="2">
    <location>
        <begin position="1"/>
        <end position="19"/>
    </location>
</feature>